<comment type="similarity">
    <text evidence="12">Belongs to the helicase family. PriA subfamily.</text>
</comment>
<dbReference type="InterPro" id="IPR011545">
    <property type="entry name" value="DEAD/DEAH_box_helicase_dom"/>
</dbReference>
<keyword evidence="8 12" id="KW-0067">ATP-binding</keyword>
<evidence type="ECO:0000256" key="4">
    <source>
        <dbReference type="ARBA" id="ARBA00022741"/>
    </source>
</evidence>
<name>A0A8E3MHA5_9PAST</name>
<evidence type="ECO:0000256" key="2">
    <source>
        <dbReference type="ARBA" id="ARBA00022705"/>
    </source>
</evidence>
<evidence type="ECO:0000256" key="5">
    <source>
        <dbReference type="ARBA" id="ARBA00022801"/>
    </source>
</evidence>
<comment type="catalytic activity">
    <reaction evidence="11 12">
        <text>ATP + H2O = ADP + phosphate + H(+)</text>
        <dbReference type="Rhea" id="RHEA:13065"/>
        <dbReference type="ChEBI" id="CHEBI:15377"/>
        <dbReference type="ChEBI" id="CHEBI:15378"/>
        <dbReference type="ChEBI" id="CHEBI:30616"/>
        <dbReference type="ChEBI" id="CHEBI:43474"/>
        <dbReference type="ChEBI" id="CHEBI:456216"/>
        <dbReference type="EC" id="5.6.2.4"/>
    </reaction>
</comment>
<feature type="binding site" evidence="12">
    <location>
        <position position="468"/>
    </location>
    <ligand>
        <name>Zn(2+)</name>
        <dbReference type="ChEBI" id="CHEBI:29105"/>
        <label>2</label>
    </ligand>
</feature>
<evidence type="ECO:0000256" key="10">
    <source>
        <dbReference type="ARBA" id="ARBA00023235"/>
    </source>
</evidence>
<dbReference type="SUPFAM" id="SSF52540">
    <property type="entry name" value="P-loop containing nucleoside triphosphate hydrolases"/>
    <property type="match status" value="1"/>
</dbReference>
<evidence type="ECO:0000256" key="7">
    <source>
        <dbReference type="ARBA" id="ARBA00022833"/>
    </source>
</evidence>
<feature type="binding site" evidence="12">
    <location>
        <position position="447"/>
    </location>
    <ligand>
        <name>Zn(2+)</name>
        <dbReference type="ChEBI" id="CHEBI:29105"/>
        <label>2</label>
    </ligand>
</feature>
<comment type="function">
    <text evidence="12">Initiates the restart of stalled replication forks, which reloads the replicative helicase on sites other than the origin of replication. Recognizes and binds to abandoned replication forks and remodels them to uncover a helicase loading site. Promotes assembly of the primosome at these replication forks.</text>
</comment>
<dbReference type="Pfam" id="PF00271">
    <property type="entry name" value="Helicase_C"/>
    <property type="match status" value="1"/>
</dbReference>
<dbReference type="InterPro" id="IPR041236">
    <property type="entry name" value="PriA_C"/>
</dbReference>
<dbReference type="GO" id="GO:0043138">
    <property type="term" value="F:3'-5' DNA helicase activity"/>
    <property type="evidence" value="ECO:0007669"/>
    <property type="project" value="UniProtKB-EC"/>
</dbReference>
<dbReference type="PANTHER" id="PTHR30580:SF0">
    <property type="entry name" value="PRIMOSOMAL PROTEIN N"/>
    <property type="match status" value="1"/>
</dbReference>
<keyword evidence="7 12" id="KW-0862">Zinc</keyword>
<dbReference type="PANTHER" id="PTHR30580">
    <property type="entry name" value="PRIMOSOMAL PROTEIN N"/>
    <property type="match status" value="1"/>
</dbReference>
<feature type="binding site" evidence="12">
    <location>
        <position position="481"/>
    </location>
    <ligand>
        <name>Zn(2+)</name>
        <dbReference type="ChEBI" id="CHEBI:29105"/>
        <label>1</label>
    </ligand>
</feature>
<dbReference type="GO" id="GO:0008270">
    <property type="term" value="F:zinc ion binding"/>
    <property type="evidence" value="ECO:0007669"/>
    <property type="project" value="UniProtKB-UniRule"/>
</dbReference>
<dbReference type="Pfam" id="PF17764">
    <property type="entry name" value="PriA_3primeBD"/>
    <property type="match status" value="1"/>
</dbReference>
<dbReference type="InterPro" id="IPR041222">
    <property type="entry name" value="PriA_3primeBD"/>
</dbReference>
<keyword evidence="2 12" id="KW-0235">DNA replication</keyword>
<dbReference type="NCBIfam" id="NF004067">
    <property type="entry name" value="PRK05580.1-4"/>
    <property type="match status" value="1"/>
</dbReference>
<dbReference type="GO" id="GO:0005524">
    <property type="term" value="F:ATP binding"/>
    <property type="evidence" value="ECO:0007669"/>
    <property type="project" value="UniProtKB-UniRule"/>
</dbReference>
<dbReference type="Gene3D" id="3.40.50.300">
    <property type="entry name" value="P-loop containing nucleotide triphosphate hydrolases"/>
    <property type="match status" value="2"/>
</dbReference>
<keyword evidence="14" id="KW-1185">Reference proteome</keyword>
<protein>
    <recommendedName>
        <fullName evidence="12">Replication restart protein PriA</fullName>
    </recommendedName>
    <alternativeName>
        <fullName evidence="12">ATP-dependent DNA helicase PriA</fullName>
        <ecNumber evidence="12">5.6.2.4</ecNumber>
    </alternativeName>
    <alternativeName>
        <fullName evidence="12">DNA 3'-5' helicase PriA</fullName>
    </alternativeName>
</protein>
<dbReference type="NCBIfam" id="NF004065">
    <property type="entry name" value="PRK05580.1-1"/>
    <property type="match status" value="1"/>
</dbReference>
<feature type="binding site" evidence="12">
    <location>
        <position position="465"/>
    </location>
    <ligand>
        <name>Zn(2+)</name>
        <dbReference type="ChEBI" id="CHEBI:29105"/>
        <label>2</label>
    </ligand>
</feature>
<dbReference type="Gene3D" id="3.40.1440.60">
    <property type="entry name" value="PriA, 3(prime) DNA-binding domain"/>
    <property type="match status" value="1"/>
</dbReference>
<dbReference type="InterPro" id="IPR005259">
    <property type="entry name" value="PriA"/>
</dbReference>
<evidence type="ECO:0000256" key="1">
    <source>
        <dbReference type="ARBA" id="ARBA00022515"/>
    </source>
</evidence>
<dbReference type="InterPro" id="IPR027417">
    <property type="entry name" value="P-loop_NTPase"/>
</dbReference>
<dbReference type="GO" id="GO:0003677">
    <property type="term" value="F:DNA binding"/>
    <property type="evidence" value="ECO:0007669"/>
    <property type="project" value="UniProtKB-UniRule"/>
</dbReference>
<evidence type="ECO:0000256" key="6">
    <source>
        <dbReference type="ARBA" id="ARBA00022806"/>
    </source>
</evidence>
<keyword evidence="9 12" id="KW-0238">DNA-binding</keyword>
<accession>A0A8E3MHA5</accession>
<dbReference type="InterPro" id="IPR001650">
    <property type="entry name" value="Helicase_C-like"/>
</dbReference>
<dbReference type="InterPro" id="IPR042115">
    <property type="entry name" value="PriA_3primeBD_sf"/>
</dbReference>
<dbReference type="EC" id="5.6.2.4" evidence="12"/>
<dbReference type="GO" id="GO:1990077">
    <property type="term" value="C:primosome complex"/>
    <property type="evidence" value="ECO:0007669"/>
    <property type="project" value="UniProtKB-UniRule"/>
</dbReference>
<feature type="binding site" evidence="12">
    <location>
        <position position="441"/>
    </location>
    <ligand>
        <name>Zn(2+)</name>
        <dbReference type="ChEBI" id="CHEBI:29105"/>
        <label>1</label>
    </ligand>
</feature>
<evidence type="ECO:0000256" key="3">
    <source>
        <dbReference type="ARBA" id="ARBA00022723"/>
    </source>
</evidence>
<evidence type="ECO:0000256" key="9">
    <source>
        <dbReference type="ARBA" id="ARBA00023125"/>
    </source>
</evidence>
<feature type="binding site" evidence="12">
    <location>
        <position position="478"/>
    </location>
    <ligand>
        <name>Zn(2+)</name>
        <dbReference type="ChEBI" id="CHEBI:29105"/>
        <label>1</label>
    </ligand>
</feature>
<evidence type="ECO:0000256" key="12">
    <source>
        <dbReference type="HAMAP-Rule" id="MF_00983"/>
    </source>
</evidence>
<dbReference type="CDD" id="cd18804">
    <property type="entry name" value="SF2_C_priA"/>
    <property type="match status" value="1"/>
</dbReference>
<sequence>MNIVRVALAIPLKTTFDYLVPPQDFPSLQVGMRVMVPFGPHEKIGIIVELATTSEYQIEQLKTIKTVLDQQPIFDQKTWALLQWSANYYHHPLGDVLFQALPQKLRQGKDNQMQTETGYRLTEKGQQALSDGSLARSKKQLEALQRLSITTEQYTNTLKLSSTIKKNLLAKELIEEYDISTPITQWQTQKEQIIKTKNKLTLNKEQALAVNLMVFQQTFKVWLLQGITGSGKTEVYLQVIEEVVKQGKQVLVLVPEISLTPQTIRRFEARFNLPIDVLHSNLNDSQRLAVWQRSSLGQNAIVIGTRSALFTRFQHLGLIVLDEEHDQSFKQQEGWRYNARDLAVMLAQQHQIPIILGSATPSLESLNNVEQGKYQLLQLKQRAESQQKTNYRLLDLKRQRVYHGLSEQLLHLMQQHLSQGNQVMLFLNRRGFAPILMCHECGWIAECQHCDKPYTYHQHRSALHCHHCSAQVKLPHQCKNCGSTHLITSGIGTEQLEKSLIQHFPQYQISRLDRDTTTRKGQLEKHLEQINQGHSQILIGTQLLAKGHHFPNVTLVGIINIDNALFSLDFRAEERLAQIYTQVAGRTGRSEKAGEVVLQTYYPDHPLLQLLLNHGYSAFAQQALNQRQTMGLPPASYQALFKARSKQSDKAQNVLEQIAQKIMAFTQNPTFSSIQCLPPMPALQAKKAGFFRWQLLIQTPHRASLQKLLSVLELEIATLTSTNVHLTLDVDPYDFS</sequence>
<dbReference type="NCBIfam" id="TIGR00595">
    <property type="entry name" value="priA"/>
    <property type="match status" value="1"/>
</dbReference>
<dbReference type="GO" id="GO:0006269">
    <property type="term" value="P:DNA replication, synthesis of primer"/>
    <property type="evidence" value="ECO:0007669"/>
    <property type="project" value="UniProtKB-KW"/>
</dbReference>
<dbReference type="HAMAP" id="MF_00983">
    <property type="entry name" value="PriA"/>
    <property type="match status" value="1"/>
</dbReference>
<dbReference type="InterPro" id="IPR040498">
    <property type="entry name" value="PriA_CRR"/>
</dbReference>
<dbReference type="FunFam" id="3.40.1440.60:FF:000001">
    <property type="entry name" value="Primosomal protein N"/>
    <property type="match status" value="1"/>
</dbReference>
<comment type="catalytic activity">
    <reaction evidence="12">
        <text>Couples ATP hydrolysis with the unwinding of duplex DNA by translocating in the 3'-5' direction.</text>
        <dbReference type="EC" id="5.6.2.4"/>
    </reaction>
</comment>
<dbReference type="GO" id="GO:0006302">
    <property type="term" value="P:double-strand break repair"/>
    <property type="evidence" value="ECO:0007669"/>
    <property type="project" value="InterPro"/>
</dbReference>
<dbReference type="Proteomes" id="UP000955338">
    <property type="component" value="Chromosome"/>
</dbReference>
<dbReference type="InterPro" id="IPR014001">
    <property type="entry name" value="Helicase_ATP-bd"/>
</dbReference>
<keyword evidence="6 12" id="KW-0347">Helicase</keyword>
<evidence type="ECO:0000313" key="14">
    <source>
        <dbReference type="Proteomes" id="UP000955338"/>
    </source>
</evidence>
<keyword evidence="3 12" id="KW-0479">Metal-binding</keyword>
<dbReference type="Pfam" id="PF18074">
    <property type="entry name" value="PriA_C"/>
    <property type="match status" value="1"/>
</dbReference>
<dbReference type="GO" id="GO:0006270">
    <property type="term" value="P:DNA replication initiation"/>
    <property type="evidence" value="ECO:0007669"/>
    <property type="project" value="TreeGrafter"/>
</dbReference>
<dbReference type="Pfam" id="PF00270">
    <property type="entry name" value="DEAD"/>
    <property type="match status" value="1"/>
</dbReference>
<dbReference type="GO" id="GO:0016787">
    <property type="term" value="F:hydrolase activity"/>
    <property type="evidence" value="ECO:0007669"/>
    <property type="project" value="UniProtKB-KW"/>
</dbReference>
<dbReference type="GO" id="GO:0006310">
    <property type="term" value="P:DNA recombination"/>
    <property type="evidence" value="ECO:0007669"/>
    <property type="project" value="InterPro"/>
</dbReference>
<feature type="binding site" evidence="12">
    <location>
        <position position="450"/>
    </location>
    <ligand>
        <name>Zn(2+)</name>
        <dbReference type="ChEBI" id="CHEBI:29105"/>
        <label>2</label>
    </ligand>
</feature>
<proteinExistence type="inferred from homology"/>
<comment type="subunit">
    <text evidence="12">Component of the replication restart primosome.</text>
</comment>
<organism evidence="13 14">
    <name type="scientific">Mergibacter septicus</name>
    <dbReference type="NCBI Taxonomy" id="221402"/>
    <lineage>
        <taxon>Bacteria</taxon>
        <taxon>Pseudomonadati</taxon>
        <taxon>Pseudomonadota</taxon>
        <taxon>Gammaproteobacteria</taxon>
        <taxon>Pasteurellales</taxon>
        <taxon>Pasteurellaceae</taxon>
        <taxon>Mergibacter</taxon>
    </lineage>
</organism>
<keyword evidence="10 12" id="KW-0413">Isomerase</keyword>
<reference evidence="13" key="1">
    <citation type="submission" date="2017-06" db="EMBL/GenBank/DDBJ databases">
        <title>Genome sequencing of pathogenic and non-pathogenic strains within Bisgaard taxon 40.</title>
        <authorList>
            <person name="Ladner J.T."/>
            <person name="Lovett S.P."/>
            <person name="Koroleva G."/>
            <person name="Lorch J.M."/>
        </authorList>
    </citation>
    <scope>NUCLEOTIDE SEQUENCE</scope>
    <source>
        <strain evidence="13">27576-1-I1</strain>
    </source>
</reference>
<dbReference type="PROSITE" id="PS51192">
    <property type="entry name" value="HELICASE_ATP_BIND_1"/>
    <property type="match status" value="1"/>
</dbReference>
<dbReference type="PROSITE" id="PS51194">
    <property type="entry name" value="HELICASE_CTER"/>
    <property type="match status" value="1"/>
</dbReference>
<feature type="binding site" evidence="12">
    <location>
        <position position="438"/>
    </location>
    <ligand>
        <name>Zn(2+)</name>
        <dbReference type="ChEBI" id="CHEBI:29105"/>
        <label>1</label>
    </ligand>
</feature>
<gene>
    <name evidence="12" type="primary">priA</name>
    <name evidence="13" type="ORF">CEP48_07005</name>
</gene>
<keyword evidence="5 12" id="KW-0378">Hydrolase</keyword>
<dbReference type="EMBL" id="CP022011">
    <property type="protein sequence ID" value="QDJ15195.1"/>
    <property type="molecule type" value="Genomic_DNA"/>
</dbReference>
<evidence type="ECO:0000256" key="8">
    <source>
        <dbReference type="ARBA" id="ARBA00022840"/>
    </source>
</evidence>
<dbReference type="CDD" id="cd17929">
    <property type="entry name" value="DEXHc_priA"/>
    <property type="match status" value="1"/>
</dbReference>
<evidence type="ECO:0000313" key="13">
    <source>
        <dbReference type="EMBL" id="QDJ15195.1"/>
    </source>
</evidence>
<dbReference type="SMART" id="SM00487">
    <property type="entry name" value="DEXDc"/>
    <property type="match status" value="1"/>
</dbReference>
<evidence type="ECO:0000256" key="11">
    <source>
        <dbReference type="ARBA" id="ARBA00048988"/>
    </source>
</evidence>
<dbReference type="FunFam" id="3.40.50.300:FF:000489">
    <property type="entry name" value="Primosome assembly protein PriA"/>
    <property type="match status" value="1"/>
</dbReference>
<comment type="cofactor">
    <cofactor evidence="12">
        <name>Zn(2+)</name>
        <dbReference type="ChEBI" id="CHEBI:29105"/>
    </cofactor>
    <text evidence="12">Binds 2 zinc ions per subunit.</text>
</comment>
<keyword evidence="4 12" id="KW-0547">Nucleotide-binding</keyword>
<keyword evidence="1 12" id="KW-0639">Primosome</keyword>
<dbReference type="RefSeq" id="WP_265482641.1">
    <property type="nucleotide sequence ID" value="NZ_CP022011.1"/>
</dbReference>
<dbReference type="AlphaFoldDB" id="A0A8E3MHA5"/>
<dbReference type="Pfam" id="PF18319">
    <property type="entry name" value="Zn_ribbon_PriA"/>
    <property type="match status" value="1"/>
</dbReference>
<dbReference type="SMART" id="SM00490">
    <property type="entry name" value="HELICc"/>
    <property type="match status" value="1"/>
</dbReference>